<keyword evidence="7" id="KW-0411">Iron-sulfur</keyword>
<keyword evidence="4" id="KW-0347">Helicase</keyword>
<evidence type="ECO:0000256" key="5">
    <source>
        <dbReference type="ARBA" id="ARBA00022840"/>
    </source>
</evidence>
<dbReference type="PANTHER" id="PTHR11472:SF47">
    <property type="entry name" value="FANCONI ANEMIA GROUP J PROTEIN"/>
    <property type="match status" value="1"/>
</dbReference>
<dbReference type="GO" id="GO:0003677">
    <property type="term" value="F:DNA binding"/>
    <property type="evidence" value="ECO:0007669"/>
    <property type="project" value="InterPro"/>
</dbReference>
<dbReference type="GO" id="GO:0046872">
    <property type="term" value="F:metal ion binding"/>
    <property type="evidence" value="ECO:0007669"/>
    <property type="project" value="UniProtKB-KW"/>
</dbReference>
<dbReference type="GO" id="GO:0051536">
    <property type="term" value="F:iron-sulfur cluster binding"/>
    <property type="evidence" value="ECO:0007669"/>
    <property type="project" value="UniProtKB-KW"/>
</dbReference>
<dbReference type="AlphaFoldDB" id="A0AAW2LZW5"/>
<dbReference type="Pfam" id="PF06733">
    <property type="entry name" value="DEAD_2"/>
    <property type="match status" value="1"/>
</dbReference>
<evidence type="ECO:0000256" key="4">
    <source>
        <dbReference type="ARBA" id="ARBA00022806"/>
    </source>
</evidence>
<keyword evidence="2" id="KW-0547">Nucleotide-binding</keyword>
<sequence length="419" mass="46637">MIPAQNSSKFTFLRYVAHAISTPSIKPVPHRNVHKVKGHPSLQKGGCHEVHDIEDLVKVGQVVKGCSYFAARSMAQDAELVFCPYNYIINPVIREAMEVDISGSIIIFDEAHNIEDIARDAGSIDLGEEVLLHLQTELGQLSLNDSMTYQPLFEMTQDILSWIDRRKNTLVKREFQNYFRCWTGDKALKELEEANVSLQSFPILQECAKKAIRAASEAESDIAHLSGIAAITLEGLFSSLNYFFAGNGTRAYDYQLALQRFVKKDEGGWTTTFNLWCLNPAVVFKNIAESSQSVILTSGTLSPLNTFSSELGVQFGTCLEAPHVIDVDSQVWAAAIANGPGNYPLNASYRTADEYAFQDAVGSSLEEICKIVPGGCLVFFPSYKLLDKVSTRWQETGQWSQLNAQKSFFVGKVIYYPAW</sequence>
<dbReference type="PANTHER" id="PTHR11472">
    <property type="entry name" value="DNA REPAIR DEAD HELICASE RAD3/XP-D SUBFAMILY MEMBER"/>
    <property type="match status" value="1"/>
</dbReference>
<evidence type="ECO:0000256" key="3">
    <source>
        <dbReference type="ARBA" id="ARBA00022801"/>
    </source>
</evidence>
<keyword evidence="1" id="KW-0479">Metal-binding</keyword>
<dbReference type="InterPro" id="IPR045028">
    <property type="entry name" value="DinG/Rad3-like"/>
</dbReference>
<dbReference type="EMBL" id="JACGWJ010000023">
    <property type="protein sequence ID" value="KAL0324857.1"/>
    <property type="molecule type" value="Genomic_DNA"/>
</dbReference>
<dbReference type="GO" id="GO:0006289">
    <property type="term" value="P:nucleotide-excision repair"/>
    <property type="evidence" value="ECO:0007669"/>
    <property type="project" value="TreeGrafter"/>
</dbReference>
<keyword evidence="8" id="KW-0413">Isomerase</keyword>
<dbReference type="Pfam" id="PF13307">
    <property type="entry name" value="Helicase_C_2"/>
    <property type="match status" value="1"/>
</dbReference>
<dbReference type="PROSITE" id="PS51193">
    <property type="entry name" value="HELICASE_ATP_BIND_2"/>
    <property type="match status" value="1"/>
</dbReference>
<dbReference type="InterPro" id="IPR006555">
    <property type="entry name" value="ATP-dep_Helicase_C"/>
</dbReference>
<dbReference type="GO" id="GO:1990918">
    <property type="term" value="P:double-strand break repair involved in meiotic recombination"/>
    <property type="evidence" value="ECO:0007669"/>
    <property type="project" value="TreeGrafter"/>
</dbReference>
<keyword evidence="3" id="KW-0378">Hydrolase</keyword>
<protein>
    <submittedName>
        <fullName evidence="10">Fanconi anemia group J protein</fullName>
    </submittedName>
</protein>
<dbReference type="InterPro" id="IPR027417">
    <property type="entry name" value="P-loop_NTPase"/>
</dbReference>
<dbReference type="GO" id="GO:0005524">
    <property type="term" value="F:ATP binding"/>
    <property type="evidence" value="ECO:0007669"/>
    <property type="project" value="UniProtKB-KW"/>
</dbReference>
<accession>A0AAW2LZW5</accession>
<dbReference type="GO" id="GO:0016818">
    <property type="term" value="F:hydrolase activity, acting on acid anhydrides, in phosphorus-containing anhydrides"/>
    <property type="evidence" value="ECO:0007669"/>
    <property type="project" value="InterPro"/>
</dbReference>
<dbReference type="InterPro" id="IPR014013">
    <property type="entry name" value="Helic_SF1/SF2_ATP-bd_DinG/Rad3"/>
</dbReference>
<reference evidence="10" key="1">
    <citation type="submission" date="2020-06" db="EMBL/GenBank/DDBJ databases">
        <authorList>
            <person name="Li T."/>
            <person name="Hu X."/>
            <person name="Zhang T."/>
            <person name="Song X."/>
            <person name="Zhang H."/>
            <person name="Dai N."/>
            <person name="Sheng W."/>
            <person name="Hou X."/>
            <person name="Wei L."/>
        </authorList>
    </citation>
    <scope>NUCLEOTIDE SEQUENCE</scope>
    <source>
        <strain evidence="10">G02</strain>
        <tissue evidence="10">Leaf</tissue>
    </source>
</reference>
<evidence type="ECO:0000256" key="8">
    <source>
        <dbReference type="ARBA" id="ARBA00023235"/>
    </source>
</evidence>
<keyword evidence="6" id="KW-0408">Iron</keyword>
<gene>
    <name evidence="10" type="ORF">Sradi_5055000</name>
</gene>
<evidence type="ECO:0000256" key="2">
    <source>
        <dbReference type="ARBA" id="ARBA00022741"/>
    </source>
</evidence>
<dbReference type="InterPro" id="IPR002464">
    <property type="entry name" value="DNA/RNA_helicase_DEAH_CS"/>
</dbReference>
<dbReference type="InterPro" id="IPR010614">
    <property type="entry name" value="RAD3-like_helicase_DEAD"/>
</dbReference>
<dbReference type="GO" id="GO:0005634">
    <property type="term" value="C:nucleus"/>
    <property type="evidence" value="ECO:0007669"/>
    <property type="project" value="TreeGrafter"/>
</dbReference>
<evidence type="ECO:0000259" key="9">
    <source>
        <dbReference type="PROSITE" id="PS51193"/>
    </source>
</evidence>
<reference evidence="10" key="2">
    <citation type="journal article" date="2024" name="Plant">
        <title>Genomic evolution and insights into agronomic trait innovations of Sesamum species.</title>
        <authorList>
            <person name="Miao H."/>
            <person name="Wang L."/>
            <person name="Qu L."/>
            <person name="Liu H."/>
            <person name="Sun Y."/>
            <person name="Le M."/>
            <person name="Wang Q."/>
            <person name="Wei S."/>
            <person name="Zheng Y."/>
            <person name="Lin W."/>
            <person name="Duan Y."/>
            <person name="Cao H."/>
            <person name="Xiong S."/>
            <person name="Wang X."/>
            <person name="Wei L."/>
            <person name="Li C."/>
            <person name="Ma Q."/>
            <person name="Ju M."/>
            <person name="Zhao R."/>
            <person name="Li G."/>
            <person name="Mu C."/>
            <person name="Tian Q."/>
            <person name="Mei H."/>
            <person name="Zhang T."/>
            <person name="Gao T."/>
            <person name="Zhang H."/>
        </authorList>
    </citation>
    <scope>NUCLEOTIDE SEQUENCE</scope>
    <source>
        <strain evidence="10">G02</strain>
    </source>
</reference>
<keyword evidence="5" id="KW-0067">ATP-binding</keyword>
<evidence type="ECO:0000313" key="10">
    <source>
        <dbReference type="EMBL" id="KAL0324857.1"/>
    </source>
</evidence>
<evidence type="ECO:0000256" key="1">
    <source>
        <dbReference type="ARBA" id="ARBA00022723"/>
    </source>
</evidence>
<proteinExistence type="predicted"/>
<evidence type="ECO:0000256" key="6">
    <source>
        <dbReference type="ARBA" id="ARBA00023004"/>
    </source>
</evidence>
<dbReference type="Gene3D" id="3.40.50.300">
    <property type="entry name" value="P-loop containing nucleotide triphosphate hydrolases"/>
    <property type="match status" value="2"/>
</dbReference>
<feature type="domain" description="Helicase ATP-binding" evidence="9">
    <location>
        <begin position="1"/>
        <end position="183"/>
    </location>
</feature>
<organism evidence="10">
    <name type="scientific">Sesamum radiatum</name>
    <name type="common">Black benniseed</name>
    <dbReference type="NCBI Taxonomy" id="300843"/>
    <lineage>
        <taxon>Eukaryota</taxon>
        <taxon>Viridiplantae</taxon>
        <taxon>Streptophyta</taxon>
        <taxon>Embryophyta</taxon>
        <taxon>Tracheophyta</taxon>
        <taxon>Spermatophyta</taxon>
        <taxon>Magnoliopsida</taxon>
        <taxon>eudicotyledons</taxon>
        <taxon>Gunneridae</taxon>
        <taxon>Pentapetalae</taxon>
        <taxon>asterids</taxon>
        <taxon>lamiids</taxon>
        <taxon>Lamiales</taxon>
        <taxon>Pedaliaceae</taxon>
        <taxon>Sesamum</taxon>
    </lineage>
</organism>
<dbReference type="PROSITE" id="PS00690">
    <property type="entry name" value="DEAH_ATP_HELICASE"/>
    <property type="match status" value="1"/>
</dbReference>
<evidence type="ECO:0000256" key="7">
    <source>
        <dbReference type="ARBA" id="ARBA00023014"/>
    </source>
</evidence>
<dbReference type="GO" id="GO:0003678">
    <property type="term" value="F:DNA helicase activity"/>
    <property type="evidence" value="ECO:0007669"/>
    <property type="project" value="InterPro"/>
</dbReference>
<name>A0AAW2LZW5_SESRA</name>
<comment type="caution">
    <text evidence="10">The sequence shown here is derived from an EMBL/GenBank/DDBJ whole genome shotgun (WGS) entry which is preliminary data.</text>
</comment>